<gene>
    <name evidence="1" type="ORF">MANES_04G007700v8</name>
</gene>
<dbReference type="Proteomes" id="UP000091857">
    <property type="component" value="Chromosome 4"/>
</dbReference>
<evidence type="ECO:0000313" key="2">
    <source>
        <dbReference type="Proteomes" id="UP000091857"/>
    </source>
</evidence>
<reference evidence="2" key="1">
    <citation type="journal article" date="2016" name="Nat. Biotechnol.">
        <title>Sequencing wild and cultivated cassava and related species reveals extensive interspecific hybridization and genetic diversity.</title>
        <authorList>
            <person name="Bredeson J.V."/>
            <person name="Lyons J.B."/>
            <person name="Prochnik S.E."/>
            <person name="Wu G.A."/>
            <person name="Ha C.M."/>
            <person name="Edsinger-Gonzales E."/>
            <person name="Grimwood J."/>
            <person name="Schmutz J."/>
            <person name="Rabbi I.Y."/>
            <person name="Egesi C."/>
            <person name="Nauluvula P."/>
            <person name="Lebot V."/>
            <person name="Ndunguru J."/>
            <person name="Mkamilo G."/>
            <person name="Bart R.S."/>
            <person name="Setter T.L."/>
            <person name="Gleadow R.M."/>
            <person name="Kulakow P."/>
            <person name="Ferguson M.E."/>
            <person name="Rounsley S."/>
            <person name="Rokhsar D.S."/>
        </authorList>
    </citation>
    <scope>NUCLEOTIDE SEQUENCE [LARGE SCALE GENOMIC DNA]</scope>
    <source>
        <strain evidence="2">cv. AM560-2</strain>
    </source>
</reference>
<sequence length="313" mass="35168">MLFDCQMEGNMNLWVVVLTWFCWTAVFGWARDCPLTSNQQHTTLGYPAISFDTESATPKTYSQFLTNLRTELKSGAEIYSIPLLRQQSKVLSSQRFVLVTLSNSRSSAILAIDVVNVYLVAYQVGTSSYFFNDTSDSAFSDLFKGTTKTRFRFSGGYPDLKNLGADRENVDLGIYPLDNAIYALNRDSSIPRAIAAPLVAVIQMVSEASRISHIERKIKTNFYQRFRPLGDVISLENQWGALSSAIQKSNKGVFQEPVQLQRSNYTIFNVTKVDEIKPYLALLLFVSTNSITSLGQEIVKSYLSTESLDGMWL</sequence>
<name>A0ACB7HT24_MANES</name>
<accession>A0ACB7HT24</accession>
<proteinExistence type="predicted"/>
<evidence type="ECO:0000313" key="1">
    <source>
        <dbReference type="EMBL" id="KAG8655130.1"/>
    </source>
</evidence>
<protein>
    <submittedName>
        <fullName evidence="1">Uncharacterized protein</fullName>
    </submittedName>
</protein>
<keyword evidence="2" id="KW-1185">Reference proteome</keyword>
<comment type="caution">
    <text evidence="1">The sequence shown here is derived from an EMBL/GenBank/DDBJ whole genome shotgun (WGS) entry which is preliminary data.</text>
</comment>
<organism evidence="1 2">
    <name type="scientific">Manihot esculenta</name>
    <name type="common">Cassava</name>
    <name type="synonym">Jatropha manihot</name>
    <dbReference type="NCBI Taxonomy" id="3983"/>
    <lineage>
        <taxon>Eukaryota</taxon>
        <taxon>Viridiplantae</taxon>
        <taxon>Streptophyta</taxon>
        <taxon>Embryophyta</taxon>
        <taxon>Tracheophyta</taxon>
        <taxon>Spermatophyta</taxon>
        <taxon>Magnoliopsida</taxon>
        <taxon>eudicotyledons</taxon>
        <taxon>Gunneridae</taxon>
        <taxon>Pentapetalae</taxon>
        <taxon>rosids</taxon>
        <taxon>fabids</taxon>
        <taxon>Malpighiales</taxon>
        <taxon>Euphorbiaceae</taxon>
        <taxon>Crotonoideae</taxon>
        <taxon>Manihoteae</taxon>
        <taxon>Manihot</taxon>
    </lineage>
</organism>
<dbReference type="EMBL" id="CM004390">
    <property type="protein sequence ID" value="KAG8655130.1"/>
    <property type="molecule type" value="Genomic_DNA"/>
</dbReference>